<dbReference type="SUPFAM" id="SSF54695">
    <property type="entry name" value="POZ domain"/>
    <property type="match status" value="1"/>
</dbReference>
<dbReference type="PANTHER" id="PTHR46231">
    <property type="entry name" value="ANKYRIN REPEAT AND BTB/POZ DOMAIN-CONTAINING PROTEIN 1"/>
    <property type="match status" value="1"/>
</dbReference>
<gene>
    <name evidence="4" type="ORF">APAL1065_LOCUS13347</name>
</gene>
<evidence type="ECO:0000256" key="1">
    <source>
        <dbReference type="ARBA" id="ARBA00022737"/>
    </source>
</evidence>
<sequence>MLQYLYTDTATVGLENAVPLYNLAEMYFLEQLKSLCCKAVRQQLTRNTVAPLLQEAVDSQCWAIKDICLHYAVLHYVEVADTEGMSRLSQEILLEIIQAHATHMRRAAL</sequence>
<dbReference type="Gene3D" id="3.30.710.10">
    <property type="entry name" value="Potassium Channel Kv1.1, Chain A"/>
    <property type="match status" value="1"/>
</dbReference>
<reference evidence="4" key="1">
    <citation type="submission" date="2021-01" db="EMBL/GenBank/DDBJ databases">
        <authorList>
            <person name="Corre E."/>
            <person name="Pelletier E."/>
            <person name="Niang G."/>
            <person name="Scheremetjew M."/>
            <person name="Finn R."/>
            <person name="Kale V."/>
            <person name="Holt S."/>
            <person name="Cochrane G."/>
            <person name="Meng A."/>
            <person name="Brown T."/>
            <person name="Cohen L."/>
        </authorList>
    </citation>
    <scope>NUCLEOTIDE SEQUENCE</scope>
    <source>
        <strain evidence="4">CCMP125</strain>
    </source>
</reference>
<keyword evidence="1" id="KW-0677">Repeat</keyword>
<dbReference type="GO" id="GO:0005737">
    <property type="term" value="C:cytoplasm"/>
    <property type="evidence" value="ECO:0007669"/>
    <property type="project" value="TreeGrafter"/>
</dbReference>
<dbReference type="GO" id="GO:0000151">
    <property type="term" value="C:ubiquitin ligase complex"/>
    <property type="evidence" value="ECO:0007669"/>
    <property type="project" value="TreeGrafter"/>
</dbReference>
<accession>A0A7S3DQP2</accession>
<name>A0A7S3DQP2_9STRA</name>
<evidence type="ECO:0000256" key="2">
    <source>
        <dbReference type="ARBA" id="ARBA00023043"/>
    </source>
</evidence>
<dbReference type="PANTHER" id="PTHR46231:SF1">
    <property type="entry name" value="ANKYRIN REPEAT AND BTB_POZ DOMAIN-CONTAINING PROTEIN 1"/>
    <property type="match status" value="1"/>
</dbReference>
<dbReference type="EMBL" id="HBHT01019910">
    <property type="protein sequence ID" value="CAD9968732.1"/>
    <property type="molecule type" value="Transcribed_RNA"/>
</dbReference>
<protein>
    <recommendedName>
        <fullName evidence="3">BTB domain-containing protein</fullName>
    </recommendedName>
</protein>
<dbReference type="InterPro" id="IPR000210">
    <property type="entry name" value="BTB/POZ_dom"/>
</dbReference>
<keyword evidence="2" id="KW-0040">ANK repeat</keyword>
<feature type="domain" description="BTB" evidence="3">
    <location>
        <begin position="1"/>
        <end position="43"/>
    </location>
</feature>
<dbReference type="InterPro" id="IPR044515">
    <property type="entry name" value="ABTB1"/>
</dbReference>
<dbReference type="Pfam" id="PF00651">
    <property type="entry name" value="BTB"/>
    <property type="match status" value="1"/>
</dbReference>
<organism evidence="4">
    <name type="scientific">Entomoneis paludosa</name>
    <dbReference type="NCBI Taxonomy" id="265537"/>
    <lineage>
        <taxon>Eukaryota</taxon>
        <taxon>Sar</taxon>
        <taxon>Stramenopiles</taxon>
        <taxon>Ochrophyta</taxon>
        <taxon>Bacillariophyta</taxon>
        <taxon>Bacillariophyceae</taxon>
        <taxon>Bacillariophycidae</taxon>
        <taxon>Entomoneidaceae</taxon>
        <taxon>Entomoneis</taxon>
    </lineage>
</organism>
<evidence type="ECO:0000313" key="4">
    <source>
        <dbReference type="EMBL" id="CAD9968732.1"/>
    </source>
</evidence>
<dbReference type="InterPro" id="IPR011333">
    <property type="entry name" value="SKP1/BTB/POZ_sf"/>
</dbReference>
<proteinExistence type="predicted"/>
<dbReference type="AlphaFoldDB" id="A0A7S3DQP2"/>
<evidence type="ECO:0000259" key="3">
    <source>
        <dbReference type="Pfam" id="PF00651"/>
    </source>
</evidence>